<name>D9PKM2_9ZZZZ</name>
<evidence type="ECO:0000256" key="1">
    <source>
        <dbReference type="SAM" id="Phobius"/>
    </source>
</evidence>
<feature type="transmembrane region" description="Helical" evidence="1">
    <location>
        <begin position="123"/>
        <end position="139"/>
    </location>
</feature>
<keyword evidence="1" id="KW-0472">Membrane</keyword>
<feature type="transmembrane region" description="Helical" evidence="1">
    <location>
        <begin position="173"/>
        <end position="202"/>
    </location>
</feature>
<protein>
    <submittedName>
        <fullName evidence="2">Uncharacterized protein</fullName>
    </submittedName>
</protein>
<accession>D9PKM2</accession>
<comment type="caution">
    <text evidence="2">The sequence shown here is derived from an EMBL/GenBank/DDBJ whole genome shotgun (WGS) entry which is preliminary data.</text>
</comment>
<feature type="transmembrane region" description="Helical" evidence="1">
    <location>
        <begin position="151"/>
        <end position="167"/>
    </location>
</feature>
<dbReference type="AlphaFoldDB" id="D9PKM2"/>
<evidence type="ECO:0000313" key="2">
    <source>
        <dbReference type="EMBL" id="EFK95885.1"/>
    </source>
</evidence>
<organism evidence="2">
    <name type="scientific">sediment metagenome</name>
    <dbReference type="NCBI Taxonomy" id="749907"/>
    <lineage>
        <taxon>unclassified sequences</taxon>
        <taxon>metagenomes</taxon>
        <taxon>ecological metagenomes</taxon>
    </lineage>
</organism>
<feature type="transmembrane region" description="Helical" evidence="1">
    <location>
        <begin position="37"/>
        <end position="57"/>
    </location>
</feature>
<sequence length="210" mass="23612">MFKQISQELKRHAPFTIFGAITGIVIILIFQKLPSKAAYNIFYVLHPIHVILSALVTSAIYELHSCPSGRHIKGKCNLWMLFIIGYIGSVGIATISDSVIPYLGEALLNLPKREIHLGFIEKWWLVNPLAILGIIIAYFKPATKFPHAGHVLLSTWASLFHIIMAIGQELNLFSYLIIFLFLFLAVWLPCCISDFAFPLLFVKETKGENG</sequence>
<keyword evidence="1" id="KW-1133">Transmembrane helix</keyword>
<gene>
    <name evidence="2" type="ORF">LDC_2091</name>
</gene>
<keyword evidence="1" id="KW-0812">Transmembrane</keyword>
<reference evidence="2" key="2">
    <citation type="journal article" date="2011" name="Microb. Ecol.">
        <title>Taxonomic and Functional Metagenomic Profiling of the Microbial Community in the Anoxic Sediment of a Sub-saline Shallow Lake (Laguna de Carrizo, Central Spain).</title>
        <authorList>
            <person name="Ferrer M."/>
            <person name="Guazzaroni M.E."/>
            <person name="Richter M."/>
            <person name="Garcia-Salamanca A."/>
            <person name="Yarza P."/>
            <person name="Suarez-Suarez A."/>
            <person name="Solano J."/>
            <person name="Alcaide M."/>
            <person name="van Dillewijn P."/>
            <person name="Molina-Henares M.A."/>
            <person name="Lopez-Cortes N."/>
            <person name="Al-Ramahi Y."/>
            <person name="Guerrero C."/>
            <person name="Acosta A."/>
            <person name="de Eugenio L.I."/>
            <person name="Martinez V."/>
            <person name="Marques S."/>
            <person name="Rojo F."/>
            <person name="Santero E."/>
            <person name="Genilloud O."/>
            <person name="Perez-Perez J."/>
            <person name="Rossello-Mora R."/>
            <person name="Ramos J.L."/>
        </authorList>
    </citation>
    <scope>NUCLEOTIDE SEQUENCE</scope>
</reference>
<reference evidence="2" key="1">
    <citation type="submission" date="2010-07" db="EMBL/GenBank/DDBJ databases">
        <authorList>
            <consortium name="CONSOLIDER consortium CSD2007-00005"/>
            <person name="Guazzaroni M.-E."/>
            <person name="Richter M."/>
            <person name="Garcia-Salamanca A."/>
            <person name="Yarza P."/>
            <person name="Ferrer M."/>
        </authorList>
    </citation>
    <scope>NUCLEOTIDE SEQUENCE</scope>
</reference>
<feature type="transmembrane region" description="Helical" evidence="1">
    <location>
        <begin position="78"/>
        <end position="103"/>
    </location>
</feature>
<feature type="transmembrane region" description="Helical" evidence="1">
    <location>
        <begin position="12"/>
        <end position="31"/>
    </location>
</feature>
<dbReference type="EMBL" id="ADZX01000628">
    <property type="protein sequence ID" value="EFK95885.1"/>
    <property type="molecule type" value="Genomic_DNA"/>
</dbReference>
<proteinExistence type="predicted"/>